<name>A0A9E2L831_9BACT</name>
<comment type="caution">
    <text evidence="2">The sequence shown here is derived from an EMBL/GenBank/DDBJ whole genome shotgun (WGS) entry which is preliminary data.</text>
</comment>
<dbReference type="EMBL" id="JAHLFU010000166">
    <property type="protein sequence ID" value="MBU3853710.1"/>
    <property type="molecule type" value="Genomic_DNA"/>
</dbReference>
<sequence>MKKIALIVCALVASLTTQAQSELYKKMSQVSGIESFYYTQELMRNPNWKNINNPDINLSSLPWTGVYTIEYLSATKRRVIRKLRKAQEKRQEEEQKDSWKEKQSALGVIREKIPGSDYKVLMQINKGDRNISVYKKGNRDYTLVYDNKDRYTLIRMQADIPQDLLNKIFIQ</sequence>
<evidence type="ECO:0000256" key="1">
    <source>
        <dbReference type="SAM" id="SignalP"/>
    </source>
</evidence>
<reference evidence="2" key="1">
    <citation type="journal article" date="2021" name="PeerJ">
        <title>Extensive microbial diversity within the chicken gut microbiome revealed by metagenomics and culture.</title>
        <authorList>
            <person name="Gilroy R."/>
            <person name="Ravi A."/>
            <person name="Getino M."/>
            <person name="Pursley I."/>
            <person name="Horton D.L."/>
            <person name="Alikhan N.F."/>
            <person name="Baker D."/>
            <person name="Gharbi K."/>
            <person name="Hall N."/>
            <person name="Watson M."/>
            <person name="Adriaenssens E.M."/>
            <person name="Foster-Nyarko E."/>
            <person name="Jarju S."/>
            <person name="Secka A."/>
            <person name="Antonio M."/>
            <person name="Oren A."/>
            <person name="Chaudhuri R.R."/>
            <person name="La Ragione R."/>
            <person name="Hildebrand F."/>
            <person name="Pallen M.J."/>
        </authorList>
    </citation>
    <scope>NUCLEOTIDE SEQUENCE</scope>
    <source>
        <strain evidence="2">G3-2149</strain>
    </source>
</reference>
<evidence type="ECO:0000313" key="3">
    <source>
        <dbReference type="Proteomes" id="UP000823865"/>
    </source>
</evidence>
<protein>
    <submittedName>
        <fullName evidence="2">DUF4252 domain-containing protein</fullName>
    </submittedName>
</protein>
<feature type="chain" id="PRO_5039723512" evidence="1">
    <location>
        <begin position="20"/>
        <end position="171"/>
    </location>
</feature>
<proteinExistence type="predicted"/>
<dbReference type="AlphaFoldDB" id="A0A9E2L831"/>
<reference evidence="2" key="2">
    <citation type="submission" date="2021-04" db="EMBL/GenBank/DDBJ databases">
        <authorList>
            <person name="Gilroy R."/>
        </authorList>
    </citation>
    <scope>NUCLEOTIDE SEQUENCE</scope>
    <source>
        <strain evidence="2">G3-2149</strain>
    </source>
</reference>
<gene>
    <name evidence="2" type="ORF">H9789_07855</name>
</gene>
<feature type="signal peptide" evidence="1">
    <location>
        <begin position="1"/>
        <end position="19"/>
    </location>
</feature>
<keyword evidence="1" id="KW-0732">Signal</keyword>
<organism evidence="2 3">
    <name type="scientific">Candidatus Paraprevotella stercoravium</name>
    <dbReference type="NCBI Taxonomy" id="2838725"/>
    <lineage>
        <taxon>Bacteria</taxon>
        <taxon>Pseudomonadati</taxon>
        <taxon>Bacteroidota</taxon>
        <taxon>Bacteroidia</taxon>
        <taxon>Bacteroidales</taxon>
        <taxon>Prevotellaceae</taxon>
        <taxon>Paraprevotella</taxon>
    </lineage>
</organism>
<dbReference type="Proteomes" id="UP000823865">
    <property type="component" value="Unassembled WGS sequence"/>
</dbReference>
<evidence type="ECO:0000313" key="2">
    <source>
        <dbReference type="EMBL" id="MBU3853710.1"/>
    </source>
</evidence>
<accession>A0A9E2L831</accession>